<dbReference type="Pfam" id="PF12774">
    <property type="entry name" value="AAA_6"/>
    <property type="match status" value="1"/>
</dbReference>
<dbReference type="Gene3D" id="1.10.287.2620">
    <property type="match status" value="1"/>
</dbReference>
<dbReference type="InterPro" id="IPR042219">
    <property type="entry name" value="AAA_lid_11_sf"/>
</dbReference>
<dbReference type="Gene3D" id="3.10.490.20">
    <property type="match status" value="1"/>
</dbReference>
<dbReference type="InterPro" id="IPR041589">
    <property type="entry name" value="DNAH3_AAA_lid_1"/>
</dbReference>
<dbReference type="InterPro" id="IPR035706">
    <property type="entry name" value="AAA_9"/>
</dbReference>
<dbReference type="InterPro" id="IPR035699">
    <property type="entry name" value="AAA_6"/>
</dbReference>
<dbReference type="Pfam" id="PF12781">
    <property type="entry name" value="AAA_9"/>
    <property type="match status" value="1"/>
</dbReference>
<proteinExistence type="inferred from homology"/>
<accession>A0ABR2IXN0</accession>
<comment type="caution">
    <text evidence="16">The sequence shown here is derived from an EMBL/GenBank/DDBJ whole genome shotgun (WGS) entry which is preliminary data.</text>
</comment>
<evidence type="ECO:0000256" key="7">
    <source>
        <dbReference type="ARBA" id="ARBA00023017"/>
    </source>
</evidence>
<evidence type="ECO:0000256" key="3">
    <source>
        <dbReference type="ARBA" id="ARBA00022490"/>
    </source>
</evidence>
<evidence type="ECO:0000256" key="11">
    <source>
        <dbReference type="ARBA" id="ARBA00023212"/>
    </source>
</evidence>
<dbReference type="InterPro" id="IPR003593">
    <property type="entry name" value="AAA+_ATPase"/>
</dbReference>
<dbReference type="Gene3D" id="1.10.8.710">
    <property type="match status" value="1"/>
</dbReference>
<dbReference type="PANTHER" id="PTHR22878">
    <property type="entry name" value="DYNEIN HEAVY CHAIN 6, AXONEMAL-LIKE-RELATED"/>
    <property type="match status" value="1"/>
</dbReference>
<dbReference type="InterPro" id="IPR027417">
    <property type="entry name" value="P-loop_NTPase"/>
</dbReference>
<keyword evidence="5" id="KW-0547">Nucleotide-binding</keyword>
<keyword evidence="10" id="KW-0505">Motor protein</keyword>
<dbReference type="Pfam" id="PF08393">
    <property type="entry name" value="DHC_N2"/>
    <property type="match status" value="1"/>
</dbReference>
<protein>
    <recommendedName>
        <fullName evidence="15">AAA+ ATPase domain-containing protein</fullName>
    </recommendedName>
</protein>
<dbReference type="Pfam" id="PF12775">
    <property type="entry name" value="AAA_7"/>
    <property type="match status" value="1"/>
</dbReference>
<dbReference type="InterPro" id="IPR041658">
    <property type="entry name" value="AAA_lid_11"/>
</dbReference>
<keyword evidence="17" id="KW-1185">Reference proteome</keyword>
<dbReference type="Pfam" id="PF12780">
    <property type="entry name" value="AAA_8"/>
    <property type="match status" value="1"/>
</dbReference>
<reference evidence="16 17" key="1">
    <citation type="submission" date="2024-04" db="EMBL/GenBank/DDBJ databases">
        <title>Tritrichomonas musculus Genome.</title>
        <authorList>
            <person name="Alves-Ferreira E."/>
            <person name="Grigg M."/>
            <person name="Lorenzi H."/>
            <person name="Galac M."/>
        </authorList>
    </citation>
    <scope>NUCLEOTIDE SEQUENCE [LARGE SCALE GENOMIC DNA]</scope>
    <source>
        <strain evidence="16 17">EAF2021</strain>
    </source>
</reference>
<dbReference type="Pfam" id="PF17857">
    <property type="entry name" value="AAA_lid_1"/>
    <property type="match status" value="1"/>
</dbReference>
<dbReference type="InterPro" id="IPR043160">
    <property type="entry name" value="Dynein_C_barrel"/>
</dbReference>
<dbReference type="Gene3D" id="1.20.1270.280">
    <property type="match status" value="1"/>
</dbReference>
<dbReference type="Pfam" id="PF03028">
    <property type="entry name" value="Dynein_heavy"/>
    <property type="match status" value="1"/>
</dbReference>
<dbReference type="Pfam" id="PF18199">
    <property type="entry name" value="Dynein_C"/>
    <property type="match status" value="1"/>
</dbReference>
<dbReference type="InterPro" id="IPR026983">
    <property type="entry name" value="DHC"/>
</dbReference>
<dbReference type="EMBL" id="JAPFFF010000014">
    <property type="protein sequence ID" value="KAK8870264.1"/>
    <property type="molecule type" value="Genomic_DNA"/>
</dbReference>
<dbReference type="Gene3D" id="3.20.180.20">
    <property type="entry name" value="Dynein heavy chain, N-terminal domain 2"/>
    <property type="match status" value="1"/>
</dbReference>
<dbReference type="InterPro" id="IPR042228">
    <property type="entry name" value="Dynein_linker_3"/>
</dbReference>
<name>A0ABR2IXN0_9EUKA</name>
<dbReference type="InterPro" id="IPR041466">
    <property type="entry name" value="Dynein_AAA5_ext"/>
</dbReference>
<evidence type="ECO:0000256" key="2">
    <source>
        <dbReference type="ARBA" id="ARBA00008887"/>
    </source>
</evidence>
<evidence type="ECO:0000256" key="6">
    <source>
        <dbReference type="ARBA" id="ARBA00022840"/>
    </source>
</evidence>
<comment type="subcellular location">
    <subcellularLocation>
        <location evidence="1">Cytoplasm</location>
        <location evidence="1">Cytoskeleton</location>
        <location evidence="1">Cilium axoneme</location>
    </subcellularLocation>
</comment>
<evidence type="ECO:0000256" key="5">
    <source>
        <dbReference type="ARBA" id="ARBA00022741"/>
    </source>
</evidence>
<comment type="similarity">
    <text evidence="2">Belongs to the dynein heavy chain family.</text>
</comment>
<dbReference type="Pfam" id="PF12777">
    <property type="entry name" value="MT"/>
    <property type="match status" value="1"/>
</dbReference>
<dbReference type="Pfam" id="PF18198">
    <property type="entry name" value="AAA_lid_11"/>
    <property type="match status" value="1"/>
</dbReference>
<keyword evidence="9" id="KW-0969">Cilium</keyword>
<dbReference type="InterPro" id="IPR004273">
    <property type="entry name" value="Dynein_heavy_D6_P-loop"/>
</dbReference>
<keyword evidence="4" id="KW-0493">Microtubule</keyword>
<feature type="region of interest" description="Disordered" evidence="14">
    <location>
        <begin position="425"/>
        <end position="486"/>
    </location>
</feature>
<dbReference type="Gene3D" id="3.40.50.300">
    <property type="entry name" value="P-loop containing nucleotide triphosphate hydrolases"/>
    <property type="match status" value="5"/>
</dbReference>
<feature type="domain" description="AAA+ ATPase" evidence="15">
    <location>
        <begin position="2111"/>
        <end position="2253"/>
    </location>
</feature>
<evidence type="ECO:0000256" key="1">
    <source>
        <dbReference type="ARBA" id="ARBA00004430"/>
    </source>
</evidence>
<feature type="domain" description="AAA+ ATPase" evidence="15">
    <location>
        <begin position="1501"/>
        <end position="1638"/>
    </location>
</feature>
<evidence type="ECO:0000259" key="15">
    <source>
        <dbReference type="SMART" id="SM00382"/>
    </source>
</evidence>
<evidence type="ECO:0000256" key="13">
    <source>
        <dbReference type="SAM" id="Coils"/>
    </source>
</evidence>
<dbReference type="Gene3D" id="1.20.58.1120">
    <property type="match status" value="1"/>
</dbReference>
<evidence type="ECO:0000256" key="9">
    <source>
        <dbReference type="ARBA" id="ARBA00023069"/>
    </source>
</evidence>
<dbReference type="InterPro" id="IPR013602">
    <property type="entry name" value="Dynein_heavy_linker"/>
</dbReference>
<feature type="coiled-coil region" evidence="13">
    <location>
        <begin position="2695"/>
        <end position="2813"/>
    </location>
</feature>
<organism evidence="16 17">
    <name type="scientific">Tritrichomonas musculus</name>
    <dbReference type="NCBI Taxonomy" id="1915356"/>
    <lineage>
        <taxon>Eukaryota</taxon>
        <taxon>Metamonada</taxon>
        <taxon>Parabasalia</taxon>
        <taxon>Tritrichomonadida</taxon>
        <taxon>Tritrichomonadidae</taxon>
        <taxon>Tritrichomonas</taxon>
    </lineage>
</organism>
<dbReference type="SMART" id="SM00382">
    <property type="entry name" value="AAA"/>
    <property type="match status" value="3"/>
</dbReference>
<dbReference type="Gene3D" id="6.10.140.1060">
    <property type="match status" value="1"/>
</dbReference>
<keyword evidence="12" id="KW-0966">Cell projection</keyword>
<keyword evidence="6" id="KW-0067">ATP-binding</keyword>
<dbReference type="SUPFAM" id="SSF52540">
    <property type="entry name" value="P-loop containing nucleoside triphosphate hydrolases"/>
    <property type="match status" value="4"/>
</dbReference>
<keyword evidence="11" id="KW-0206">Cytoskeleton</keyword>
<evidence type="ECO:0000256" key="14">
    <source>
        <dbReference type="SAM" id="MobiDB-lite"/>
    </source>
</evidence>
<evidence type="ECO:0000256" key="12">
    <source>
        <dbReference type="ARBA" id="ARBA00023273"/>
    </source>
</evidence>
<keyword evidence="8 13" id="KW-0175">Coiled coil</keyword>
<evidence type="ECO:0000313" key="16">
    <source>
        <dbReference type="EMBL" id="KAK8870264.1"/>
    </source>
</evidence>
<dbReference type="Gene3D" id="1.20.920.30">
    <property type="match status" value="1"/>
</dbReference>
<dbReference type="Gene3D" id="1.10.8.720">
    <property type="entry name" value="Region D6 of dynein motor"/>
    <property type="match status" value="1"/>
</dbReference>
<feature type="region of interest" description="Disordered" evidence="14">
    <location>
        <begin position="25"/>
        <end position="50"/>
    </location>
</feature>
<evidence type="ECO:0000256" key="4">
    <source>
        <dbReference type="ARBA" id="ARBA00022701"/>
    </source>
</evidence>
<dbReference type="Pfam" id="PF17852">
    <property type="entry name" value="Dynein_AAA_lid"/>
    <property type="match status" value="1"/>
</dbReference>
<feature type="domain" description="AAA+ ATPase" evidence="15">
    <location>
        <begin position="1780"/>
        <end position="1907"/>
    </location>
</feature>
<dbReference type="InterPro" id="IPR043157">
    <property type="entry name" value="Dynein_AAA1S"/>
</dbReference>
<dbReference type="Gene3D" id="1.10.8.1220">
    <property type="match status" value="1"/>
</dbReference>
<dbReference type="InterPro" id="IPR042222">
    <property type="entry name" value="Dynein_2_N"/>
</dbReference>
<feature type="region of interest" description="Disordered" evidence="14">
    <location>
        <begin position="89"/>
        <end position="122"/>
    </location>
</feature>
<evidence type="ECO:0000256" key="8">
    <source>
        <dbReference type="ARBA" id="ARBA00023054"/>
    </source>
</evidence>
<evidence type="ECO:0000313" key="17">
    <source>
        <dbReference type="Proteomes" id="UP001470230"/>
    </source>
</evidence>
<dbReference type="Gene3D" id="1.20.920.20">
    <property type="match status" value="1"/>
</dbReference>
<evidence type="ECO:0000256" key="10">
    <source>
        <dbReference type="ARBA" id="ARBA00023175"/>
    </source>
</evidence>
<feature type="coiled-coil region" evidence="13">
    <location>
        <begin position="2913"/>
        <end position="2982"/>
    </location>
</feature>
<dbReference type="InterPro" id="IPR041228">
    <property type="entry name" value="Dynein_C"/>
</dbReference>
<keyword evidence="3" id="KW-0963">Cytoplasm</keyword>
<dbReference type="InterPro" id="IPR024743">
    <property type="entry name" value="Dynein_HC_stalk"/>
</dbReference>
<dbReference type="InterPro" id="IPR024317">
    <property type="entry name" value="Dynein_heavy_chain_D4_dom"/>
</dbReference>
<gene>
    <name evidence="16" type="ORF">M9Y10_008142</name>
</gene>
<sequence>MADKDLLIDRLYSKKIQQKNVHFLRPKNPGHIAPTLTTPRSNSSQKQIDSQNVPQIAIPTDVPNSRPHTALAEITVGVGRPPISVRRFIPNTGKLPASPPEQKKRPQTALAVPPPNPMKKAISRARPPTIVPIEVRPSTAIADSRYGERAGTSMSGQHTSNFASSRLNDNGEIVDPIFRLKKSNIAAQIPEEYEQFKKDPLYTRDISDDLWNDPNLVFYYIRLIRQKKLNEEFLYFQSQPPTYREPENVYFLVVVSPQDVNWDNYYTLSADGITSYTKSKGEFTPIDQWIRECVIYIKMKQISFFHLYEQWRSFTLLHTITKCQLITAANTAITTTYFNVDAILRKAVLDLQSCCYRLRKYSLVDVKSSQTLTLSQFIERQYKHEEEVTVHIKELLEEARISIVHACDLTYESTGSAHEAAKAAKKENERLEKAAAAAAEAKEKKKQKIEQQATSYNRPRTAMSRDGRRTRTRAPLFDPTPSSGNAALHKATKGNAASHKHKTQEKKKKIIASSDMMVYTQLATQKFCYKRLSRFIRLCDYMLIHTLYEFVIESLRQLVDFLQPREHGASGGGDITRLSTEVIIKDDSLSFSPSLSEMEEEIQSIWIHLLSNVYLIPTFSTHQSLSQYSVSYNWSEPVVPLTRIIQNDFAYRQLTEEMINRLNTAYSMSSKAIEVFIPDLNAYLRNIKFNINQIRSENHDAQYYSDSLDNYRKEITKMDSLAQSLQVHMLLIKLKGFVDKIKPTPRRCLEQLNYLIPSIAEGKVNDLTQRVSDALAILHNDPQNIHVFVTQLEFLKKQWKDFDIIRNDYKDATEYYTLIDKNRIKTSEDAVGSFRSLGSIITQLESLMISMNEEEDSKIKKWTQPLQNLLVQVRKELLDVHYKTADEKVMSADSNPDQVIAYLQRCQKDVNELNERSEQIQKYQRVLQLKVSPIDELTTTSTDLNVKLLLWQTWKEWKEKTAEWTPTPFKSINVEDFQNDLQRFARIAIQVNSGLSDHPLVPIYKNSVNTFNEILPVIVALTNPSLLSSHWAKIEHVTGIPKLEESNYPLSFLIEKRIADFVDLIESIANDAANESGLRKMLQDIQNTWDKVEFNVIPHKDIKDFYLIGDMEDVIAQLDETQVQLSTIRSSRYVGAIKSEVDDISKSMNQLAKCLDYITQFQVAFNSLYKVFTSPDIQHYLAAQTTQMNVLEREYKNWGRNARDILKVFKLCSTAKAVTMFEGWIAQTDDIQKELESFLQKKRTSFPRFYFLSNENLLKIFAEARNPKAVQPFLPKLFDGIHTLEFASQGQDILAMCSIEGEKIPLIRCQTVGAIEAWLSNVEKGMRMSLHKIFKTGRDEYEMMPRVEWIQKHPAQVISVVSQIYFSKSVNDAISEEDSIEGLTKLRNSMEENLSSLADVVRLQLPRAMRSGIVALITLDVHSRDIVSELIQSEVSSVDDFEWTKRLRYIWDVESNRVHIHQAGAVIEYGYEYLGATSRLVVTPLTERCYLTLTSAMNNYLGGSPAGPAGTGKTETVKDLAKAVGNFCVVFNCSDAVTVIQMESFFSGLAQAGAWACFDEFNRINSEVLSVIAEQVYSVQSAVAAKLKSFMFCGQQIELNPRCGVFITMNPGYAGRTELPDNLKSLFRPISMMVPGYAMIAEVILYSEGFTNAKPLAQKVTQLYKLSSEMLSQQSHYDFGMRALKSVLVMAGTSKRRQPSLDEDIILIRAMRDSNISKLLIDDSKLFDAIIGDLFPGVEFEKETFEELSAAIDKALLEKSLQKSDFMTTKTIQLYQTIFIRHGVMLVGPTGGGKTTSRNILADSLGILGTPVEQYEINPKAVSLTDLYGAYDLSTGDWKNGLVGKMFSEMAEADQSTQQWIIFDGPVDALWIENMNTVLDDNKLLSLANSDRIKMTDQMHLLFEVGDLAQASPATVSRCGMVYYQPEDLGWRPLVNSWIEKQPEISRELYSSLFETTFDQAVTTLRDTCKTVVTPLIWNIASSLCYIIDAMICDQEIVLQEAPPDQIEKYITHVFAYAMAWSFGGIITDETRGDFDTFLREMFERKINYPARRTLFDYSLDIKGTQFISWHEITEQQAEKEKESGQISKSGIVPTSDTVRFSSILLSLIKQKRPVLFLGESGCGKTSIIQNTLNAQMSKISTILFTLSARTSHDQIQDLIEAKLLQKRKTLYGPPEGKSSVLVIDDFNLPRPDTYGSQPPIEILRTIINCKGLYNRDELYWYNIEDLTIVTAGMQQGFVTSRFTSRFTILSLPAPSDQVLTQIFETILHSFLEGFADSVVQMEGLIVKASVMAYRKIKAELLPTPSRSHYTFNLRDLSRVFQGILLTNFNSLSDPQTFIKLFLHENMRVFGDRLINDGDRTHMIQTIYEIAKNVLKVKEEMSAIFYDQPLVWTDILKGYGTDSSGRSYQEATSMVQITAALRTFTDMYKSQVVLFKEAIEHILRIVRVMRQPSGHMLLVGMGGTGKRTAAKFAAFVAEMEVFQPQPAKEYRIADFRNDLRGLFKLAGAQNRPVMFLMTDEQIVEESFLEDINNVLNTGEVPGLFETEEYDQMVNELVPMMKKAGESLAYDSLCRKFTSNIMKNLHVVLALSPVGGRFRDRCRIFPALVNCCTIDWYEPWPTSALETVAHEFISKMDLDKFGDVREKLANIATFAHSIIADAAHQFKNELNRVYYVTPAVYIEFFSLFSSMLTKRSNEHELKKQQLNRGVEKLAETNQKVQEMEVELQNLRPQLQKKAVETDALMAKLKVDREKVNEAHKLISAEEETVKKVRAEAMVLAAEAQDDLDRAMPLLNAAKAAVEDLKNRKSDLAVVKTFVKPPQLVVEVMEAVCLLNNHKPDWASAKALLAQTDFFNRLLEVHNNPIPEATLARIRQMEADPRFELKKVMGVSESAACLFKWVTAIEKYVTESQRIAPKQKRRDEAQATLQEAEEKLKSKQDELQVISTQLATLQLQYEDSINQQKELQQKIEQCEYRLKNASQLTTALDSEKVRWTQNLEELAEAEKNLLGDTLMIALHVAYIGPFSYAYRSTVIQQLIKKCEDEKIQLSKDFLLENIAADPVTLREWQVNGLPQDALSKQNGVLVTMSHRWPLLIDPQGQGRKWLIENSGIRIVRCDDSNMALQIENAIKVGSPILVEDVGEILDPGLQFILSPKLQKQSGQLMISIGDKWIPFDPQFRLYLTTKLSNPQFLPDVFIYLSVINFSVTLEGLEEQLLSDVVLHEMPELEKQRVELISAISKDQKQLSDLMTKILHLLFTSKGNILDNETLITTLHDAKQTSTQVAERLVESEKTEKEITEKREVYRSVATRGSILYFVVLELPGIDSMYQYSLEFFKRIFKSVLDNSATEGVDDIPTKCSIFIERLTYAVFSNVSRGLFANHREVLSFLIAMSLLRSSGEVTDDMWKLFLRGPVDVDVSKFEDPNDQIEPRIWSKCCSLSKAMSMFAELPSIINKNYDDWKGLIEESSIDFPKPYDTVSLFHKLIIASCIARRKVVSLVRLLVKDVLGDQFIQQADVDLSAPFADTSNDTPLLFILSQGADPRESLEKLAEKKGFASKLKILSLGQGRGKTASDYVKQAKKNGHWVFLQNCHLCPTFLPTLEQMTQKMVRKANKMHDQFRLILSSMPTEIFPISVLRNSVKVTSEPPSGIQPNVSLLMNTLSPERWESCSKTRPWKKLLFSIAVFHATISERKRYGALGFNKIYEWNTSDFSIAVKMLYSYLTQQDQVPWDALRQMIGEVVYGGRVTDDWDRRCMNAILDKFLCKDALNDDIFFDSESLYPTISLGPFEQVFPTISAFPTEDSPSIFGFHPSALNALHLNQSNKIIEWVLGVQPRDAGGTAASKDDEIVLNIVHDLSGQIPLPISTKHANQSLFESNFGDRPNSLTVVLMQEIERFNKLINIIHNSLSDVEKAIKGEVVMSIDIAEVYRSLLDRQVPKQWKDSAYPSVRPLASWCADLVEKVNFITNWLRKGEPNVFWFPGFFFPQSFLTAVLQNHSRKHQVPIDKLSFEAKVMTESVDQLSHQAPDGAYIHGMYFDGARWDKENFCLTDSDSNTVYSDCPVVQIIPKADFVHPKDEYKCPVYRTPERAGVLNTTGHSTNFVVALNIPSKEAPDKWTLRGTALLLETPY</sequence>
<dbReference type="Proteomes" id="UP001470230">
    <property type="component" value="Unassembled WGS sequence"/>
</dbReference>
<keyword evidence="7" id="KW-0243">Dynein</keyword>
<dbReference type="Gene3D" id="1.10.472.130">
    <property type="match status" value="1"/>
</dbReference>
<feature type="compositionally biased region" description="Polar residues" evidence="14">
    <location>
        <begin position="35"/>
        <end position="50"/>
    </location>
</feature>
<dbReference type="Gene3D" id="1.20.140.100">
    <property type="entry name" value="Dynein heavy chain, N-terminal domain 2"/>
    <property type="match status" value="1"/>
</dbReference>
<dbReference type="PANTHER" id="PTHR22878:SF68">
    <property type="entry name" value="DYNEIN HEAVY CHAIN 6, AXONEMAL-LIKE"/>
    <property type="match status" value="1"/>
</dbReference>